<feature type="region of interest" description="Disordered" evidence="1">
    <location>
        <begin position="1"/>
        <end position="48"/>
    </location>
</feature>
<evidence type="ECO:0000313" key="3">
    <source>
        <dbReference type="Proteomes" id="UP000202763"/>
    </source>
</evidence>
<proteinExistence type="predicted"/>
<dbReference type="EMBL" id="KR534323">
    <property type="protein sequence ID" value="AKO61037.1"/>
    <property type="molecule type" value="Genomic_DNA"/>
</dbReference>
<evidence type="ECO:0000256" key="1">
    <source>
        <dbReference type="SAM" id="MobiDB-lite"/>
    </source>
</evidence>
<keyword evidence="3" id="KW-1185">Reference proteome</keyword>
<name>A0A0H4INZ0_9CAUD</name>
<accession>A0A0H4INZ0</accession>
<dbReference type="KEGG" id="vg:26796631"/>
<protein>
    <submittedName>
        <fullName evidence="2">Uncharacterized protein</fullName>
    </submittedName>
</protein>
<reference evidence="2 3" key="1">
    <citation type="submission" date="2015-05" db="EMBL/GenBank/DDBJ databases">
        <authorList>
            <person name="Wang D.B."/>
            <person name="Wang M."/>
        </authorList>
    </citation>
    <scope>NUCLEOTIDE SEQUENCE [LARGE SCALE GENOMIC DNA]</scope>
</reference>
<dbReference type="RefSeq" id="YP_009225570.1">
    <property type="nucleotide sequence ID" value="NC_029094.1"/>
</dbReference>
<sequence length="48" mass="5775">MVNRSSKRKGDFEEEDDSKFLKKDSGKSKRLSDKKRRKAQRLLKRSFE</sequence>
<feature type="compositionally biased region" description="Basic residues" evidence="1">
    <location>
        <begin position="32"/>
        <end position="48"/>
    </location>
</feature>
<feature type="compositionally biased region" description="Basic and acidic residues" evidence="1">
    <location>
        <begin position="18"/>
        <end position="31"/>
    </location>
</feature>
<organism evidence="2 3">
    <name type="scientific">Pseudoalteromonas phage H101</name>
    <dbReference type="NCBI Taxonomy" id="1654919"/>
    <lineage>
        <taxon>Viruses</taxon>
        <taxon>Duplodnaviria</taxon>
        <taxon>Heunggongvirae</taxon>
        <taxon>Uroviricota</taxon>
        <taxon>Caudoviricetes</taxon>
        <taxon>Shandongvirus</taxon>
        <taxon>Shandongvirus H101</taxon>
    </lineage>
</organism>
<dbReference type="GeneID" id="26796631"/>
<dbReference type="Proteomes" id="UP000202763">
    <property type="component" value="Segment"/>
</dbReference>
<evidence type="ECO:0000313" key="2">
    <source>
        <dbReference type="EMBL" id="AKO61037.1"/>
    </source>
</evidence>